<dbReference type="PROSITE" id="PS50941">
    <property type="entry name" value="CHIT_BIND_I_2"/>
    <property type="match status" value="2"/>
</dbReference>
<dbReference type="Pfam" id="PF00187">
    <property type="entry name" value="Chitin_bind_1"/>
    <property type="match status" value="2"/>
</dbReference>
<comment type="caution">
    <text evidence="16">The sequence shown here is derived from an EMBL/GenBank/DDBJ whole genome shotgun (WGS) entry which is preliminary data.</text>
</comment>
<dbReference type="SUPFAM" id="SSF57016">
    <property type="entry name" value="Plant lectins/antimicrobial peptides"/>
    <property type="match status" value="2"/>
</dbReference>
<name>A0A835B964_9POAL</name>
<feature type="domain" description="Chitin-binding type-1" evidence="15">
    <location>
        <begin position="49"/>
        <end position="90"/>
    </location>
</feature>
<keyword evidence="4 13" id="KW-0147">Chitin-binding</keyword>
<feature type="disulfide bond" evidence="13">
    <location>
        <begin position="66"/>
        <end position="80"/>
    </location>
</feature>
<evidence type="ECO:0000256" key="2">
    <source>
        <dbReference type="ARBA" id="ARBA00009373"/>
    </source>
</evidence>
<keyword evidence="9 13" id="KW-1015">Disulfide bond</keyword>
<reference evidence="16" key="1">
    <citation type="submission" date="2020-07" db="EMBL/GenBank/DDBJ databases">
        <title>Genome sequence and genetic diversity analysis of an under-domesticated orphan crop, white fonio (Digitaria exilis).</title>
        <authorList>
            <person name="Bennetzen J.L."/>
            <person name="Chen S."/>
            <person name="Ma X."/>
            <person name="Wang X."/>
            <person name="Yssel A.E.J."/>
            <person name="Chaluvadi S.R."/>
            <person name="Johnson M."/>
            <person name="Gangashetty P."/>
            <person name="Hamidou F."/>
            <person name="Sanogo M.D."/>
            <person name="Zwaenepoel A."/>
            <person name="Wallace J."/>
            <person name="Van De Peer Y."/>
            <person name="Van Deynze A."/>
        </authorList>
    </citation>
    <scope>NUCLEOTIDE SEQUENCE</scope>
    <source>
        <tissue evidence="16">Leaves</tissue>
    </source>
</reference>
<proteinExistence type="inferred from homology"/>
<evidence type="ECO:0000256" key="14">
    <source>
        <dbReference type="SAM" id="MobiDB-lite"/>
    </source>
</evidence>
<evidence type="ECO:0000313" key="16">
    <source>
        <dbReference type="EMBL" id="KAF8686872.1"/>
    </source>
</evidence>
<evidence type="ECO:0000313" key="17">
    <source>
        <dbReference type="Proteomes" id="UP000636709"/>
    </source>
</evidence>
<evidence type="ECO:0000256" key="8">
    <source>
        <dbReference type="ARBA" id="ARBA00023024"/>
    </source>
</evidence>
<feature type="disulfide bond" evidence="13">
    <location>
        <begin position="84"/>
        <end position="88"/>
    </location>
</feature>
<dbReference type="Gene3D" id="1.10.530.10">
    <property type="match status" value="3"/>
</dbReference>
<feature type="disulfide bond" evidence="13">
    <location>
        <begin position="690"/>
        <end position="694"/>
    </location>
</feature>
<feature type="disulfide bond" evidence="13">
    <location>
        <begin position="61"/>
        <end position="73"/>
    </location>
</feature>
<dbReference type="PROSITE" id="PS00774">
    <property type="entry name" value="CHITINASE_19_2"/>
    <property type="match status" value="2"/>
</dbReference>
<evidence type="ECO:0000256" key="11">
    <source>
        <dbReference type="ARBA" id="ARBA00023295"/>
    </source>
</evidence>
<dbReference type="InterPro" id="IPR023346">
    <property type="entry name" value="Lysozyme-like_dom_sf"/>
</dbReference>
<dbReference type="FunFam" id="3.30.20.10:FF:000001">
    <property type="entry name" value="Endochitinase (Chitinase)"/>
    <property type="match status" value="2"/>
</dbReference>
<dbReference type="Gene3D" id="3.30.60.10">
    <property type="entry name" value="Endochitinase-like"/>
    <property type="match status" value="2"/>
</dbReference>
<evidence type="ECO:0000256" key="10">
    <source>
        <dbReference type="ARBA" id="ARBA00023277"/>
    </source>
</evidence>
<evidence type="ECO:0000256" key="4">
    <source>
        <dbReference type="ARBA" id="ARBA00022669"/>
    </source>
</evidence>
<feature type="disulfide bond" evidence="13">
    <location>
        <begin position="667"/>
        <end position="679"/>
    </location>
</feature>
<dbReference type="Pfam" id="PF00182">
    <property type="entry name" value="Glyco_hydro_19"/>
    <property type="match status" value="3"/>
</dbReference>
<dbReference type="GO" id="GO:0008061">
    <property type="term" value="F:chitin binding"/>
    <property type="evidence" value="ECO:0007669"/>
    <property type="project" value="UniProtKB-UniRule"/>
</dbReference>
<keyword evidence="17" id="KW-1185">Reference proteome</keyword>
<accession>A0A835B964</accession>
<evidence type="ECO:0000256" key="12">
    <source>
        <dbReference type="ARBA" id="ARBA00023326"/>
    </source>
</evidence>
<protein>
    <recommendedName>
        <fullName evidence="3">chitinase</fullName>
        <ecNumber evidence="3">3.2.1.14</ecNumber>
    </recommendedName>
</protein>
<evidence type="ECO:0000256" key="9">
    <source>
        <dbReference type="ARBA" id="ARBA00023157"/>
    </source>
</evidence>
<keyword evidence="10" id="KW-0119">Carbohydrate metabolism</keyword>
<dbReference type="InterPro" id="IPR001002">
    <property type="entry name" value="Chitin-bd_1"/>
</dbReference>
<keyword evidence="11" id="KW-0326">Glycosidase</keyword>
<gene>
    <name evidence="16" type="ORF">HU200_043377</name>
</gene>
<evidence type="ECO:0000256" key="13">
    <source>
        <dbReference type="PROSITE-ProRule" id="PRU00261"/>
    </source>
</evidence>
<evidence type="ECO:0000256" key="3">
    <source>
        <dbReference type="ARBA" id="ARBA00012729"/>
    </source>
</evidence>
<dbReference type="EC" id="3.2.1.14" evidence="3"/>
<organism evidence="16 17">
    <name type="scientific">Digitaria exilis</name>
    <dbReference type="NCBI Taxonomy" id="1010633"/>
    <lineage>
        <taxon>Eukaryota</taxon>
        <taxon>Viridiplantae</taxon>
        <taxon>Streptophyta</taxon>
        <taxon>Embryophyta</taxon>
        <taxon>Tracheophyta</taxon>
        <taxon>Spermatophyta</taxon>
        <taxon>Magnoliopsida</taxon>
        <taxon>Liliopsida</taxon>
        <taxon>Poales</taxon>
        <taxon>Poaceae</taxon>
        <taxon>PACMAD clade</taxon>
        <taxon>Panicoideae</taxon>
        <taxon>Panicodae</taxon>
        <taxon>Paniceae</taxon>
        <taxon>Anthephorinae</taxon>
        <taxon>Digitaria</taxon>
    </lineage>
</organism>
<dbReference type="Gene3D" id="3.30.20.10">
    <property type="entry name" value="Endochitinase, domain 2"/>
    <property type="match status" value="2"/>
</dbReference>
<dbReference type="GO" id="GO:0008843">
    <property type="term" value="F:endochitinase activity"/>
    <property type="evidence" value="ECO:0007669"/>
    <property type="project" value="UniProtKB-EC"/>
</dbReference>
<dbReference type="SUPFAM" id="SSF53955">
    <property type="entry name" value="Lysozyme-like"/>
    <property type="match status" value="3"/>
</dbReference>
<evidence type="ECO:0000259" key="15">
    <source>
        <dbReference type="PROSITE" id="PS50941"/>
    </source>
</evidence>
<dbReference type="SMART" id="SM00270">
    <property type="entry name" value="ChtBD1"/>
    <property type="match status" value="2"/>
</dbReference>
<dbReference type="PANTHER" id="PTHR22595">
    <property type="entry name" value="CHITINASE-RELATED"/>
    <property type="match status" value="1"/>
</dbReference>
<dbReference type="PRINTS" id="PR00451">
    <property type="entry name" value="CHITINBINDNG"/>
</dbReference>
<dbReference type="CDD" id="cd00325">
    <property type="entry name" value="chitinase_GH19"/>
    <property type="match status" value="2"/>
</dbReference>
<evidence type="ECO:0000256" key="5">
    <source>
        <dbReference type="ARBA" id="ARBA00022729"/>
    </source>
</evidence>
<dbReference type="AlphaFoldDB" id="A0A835B964"/>
<feature type="region of interest" description="Disordered" evidence="14">
    <location>
        <begin position="575"/>
        <end position="595"/>
    </location>
</feature>
<feature type="disulfide bond" evidence="13">
    <location>
        <begin position="658"/>
        <end position="673"/>
    </location>
</feature>
<dbReference type="PROSITE" id="PS00026">
    <property type="entry name" value="CHIT_BIND_I_1"/>
    <property type="match status" value="2"/>
</dbReference>
<comment type="similarity">
    <text evidence="2">Belongs to the glycosyl hydrolase 19 family. Chitinase class I subfamily.</text>
</comment>
<dbReference type="Proteomes" id="UP000636709">
    <property type="component" value="Unassembled WGS sequence"/>
</dbReference>
<dbReference type="OrthoDB" id="5985073at2759"/>
<evidence type="ECO:0000256" key="1">
    <source>
        <dbReference type="ARBA" id="ARBA00000822"/>
    </source>
</evidence>
<feature type="domain" description="Chitin-binding type-1" evidence="15">
    <location>
        <begin position="655"/>
        <end position="696"/>
    </location>
</feature>
<evidence type="ECO:0000256" key="7">
    <source>
        <dbReference type="ARBA" id="ARBA00022821"/>
    </source>
</evidence>
<keyword evidence="8" id="KW-0146">Chitin degradation</keyword>
<keyword evidence="7" id="KW-0611">Plant defense</keyword>
<dbReference type="CDD" id="cd06921">
    <property type="entry name" value="ChtBD1_GH19_hevein"/>
    <property type="match status" value="2"/>
</dbReference>
<dbReference type="GO" id="GO:0016998">
    <property type="term" value="P:cell wall macromolecule catabolic process"/>
    <property type="evidence" value="ECO:0007669"/>
    <property type="project" value="InterPro"/>
</dbReference>
<dbReference type="InterPro" id="IPR036861">
    <property type="entry name" value="Endochitinase-like_sf"/>
</dbReference>
<dbReference type="GO" id="GO:0006032">
    <property type="term" value="P:chitin catabolic process"/>
    <property type="evidence" value="ECO:0007669"/>
    <property type="project" value="UniProtKB-KW"/>
</dbReference>
<dbReference type="EMBL" id="JACEFO010002059">
    <property type="protein sequence ID" value="KAF8686872.1"/>
    <property type="molecule type" value="Genomic_DNA"/>
</dbReference>
<dbReference type="GO" id="GO:0000272">
    <property type="term" value="P:polysaccharide catabolic process"/>
    <property type="evidence" value="ECO:0007669"/>
    <property type="project" value="UniProtKB-KW"/>
</dbReference>
<evidence type="ECO:0000256" key="6">
    <source>
        <dbReference type="ARBA" id="ARBA00022801"/>
    </source>
</evidence>
<comment type="catalytic activity">
    <reaction evidence="1">
        <text>Random endo-hydrolysis of N-acetyl-beta-D-glucosaminide (1-&gt;4)-beta-linkages in chitin and chitodextrins.</text>
        <dbReference type="EC" id="3.2.1.14"/>
    </reaction>
</comment>
<sequence>MRAHGFWHTNKAATTTSTAELIDEMMRAVALVAMLATAALAIMSSFARAEQCGTQANGAVCPNGQCCSKFGWCGTTSDYCTNGCQSQCSGGGGSGGGVGSIISESLFNQMLLHRNDAGCPANGFYTYAAFLAAANAFPGFGTTGSSLDVQKRELAAFLAQTSHETTGGWATAPDGPYAWGYCFKQEQNPPSSYCQPSSQWPCAAGKQYYGRGPIQISYNYNYGPAGQTIGQNLLGNPDLVTIDPVVSFKTAVWFWMTPTSSKPSCHAVATGQWSPSSTDQAAGRLPGYGVITNIINGGLECGHGANSRVADRIGFYKRYCDMLGVNYGANLDCYNQAPLDANLDGNQAKADPGHTITSPHPLLPPQHYPVCSLLLPSLIQSVAAAHTPSGRAIGPDRSLEPRNNYIYGTPNSLLCPPPPWWGCRTPPPGLKPPPPLQAAMPLELIARSTPLATATVELASGHGVRFWMTPTSCHAVATGQWSPSSADQAAGRVPGYGVITNIINGGVDSGRVADWIGFYKRYCDLLGPHSLLRPQHYPVRSLMLPSLIQSVSAARTLNGLRRHCLLPPACATEINPPAGTDARPRSAASRQARRRRMSACRDRLDDRMDTQTTKQLPPPAAKVLDRVDTYKMRAVASVAILATAALAIMSSCARAEQCGTQANGAVCPNGLCCSKFGWCGTTSDYCTNGCQSQCGGSGSPSTPTSGGGSGVGSIISESLFNQMLLHRNDAACPANGFYTYSAFISAANAFPGFGTTGDLDTQKRELAAFLAQTSHETTGGWATAPDGPYAWGYCFKEEVNGQAGADYCQPSSQWPCAAGKKYYGRGPIQISYNYNYGPAGQAINQDLLNNPDLVASNSMVSFETAVWFWMTAQSPKPSCHAVATGQWSPSSTDQAAGRLPGYGVITNIINGGVECGHGTDSRVADRIGFYKRYCDLLGVSYGSNLDCYSQRPFGS</sequence>
<keyword evidence="6" id="KW-0378">Hydrolase</keyword>
<dbReference type="InterPro" id="IPR018371">
    <property type="entry name" value="Chitin-binding_1_CS"/>
</dbReference>
<dbReference type="PANTHER" id="PTHR22595:SF79">
    <property type="entry name" value="CHITINASE 12"/>
    <property type="match status" value="1"/>
</dbReference>
<keyword evidence="5" id="KW-0732">Signal</keyword>
<feature type="disulfide bond" evidence="13">
    <location>
        <begin position="672"/>
        <end position="686"/>
    </location>
</feature>
<dbReference type="InterPro" id="IPR000726">
    <property type="entry name" value="Glyco_hydro_19_cat"/>
</dbReference>
<dbReference type="PROSITE" id="PS00773">
    <property type="entry name" value="CHITINASE_19_1"/>
    <property type="match status" value="2"/>
</dbReference>
<keyword evidence="12" id="KW-0624">Polysaccharide degradation</keyword>
<dbReference type="FunFam" id="3.30.60.10:FF:000001">
    <property type="entry name" value="Basic endochitinase"/>
    <property type="match status" value="2"/>
</dbReference>
<feature type="disulfide bond" evidence="13">
    <location>
        <begin position="52"/>
        <end position="67"/>
    </location>
</feature>
<dbReference type="GO" id="GO:0050832">
    <property type="term" value="P:defense response to fungus"/>
    <property type="evidence" value="ECO:0007669"/>
    <property type="project" value="UniProtKB-ARBA"/>
</dbReference>